<accession>A0A818TNE0</accession>
<dbReference type="InterPro" id="IPR017452">
    <property type="entry name" value="GPCR_Rhodpsn_7TM"/>
</dbReference>
<name>A0A818TNE0_9BILA</name>
<dbReference type="Gene3D" id="1.20.1070.10">
    <property type="entry name" value="Rhodopsin 7-helix transmembrane proteins"/>
    <property type="match status" value="1"/>
</dbReference>
<dbReference type="AlphaFoldDB" id="A0A818TNE0"/>
<evidence type="ECO:0000259" key="6">
    <source>
        <dbReference type="PROSITE" id="PS50262"/>
    </source>
</evidence>
<reference evidence="8" key="1">
    <citation type="submission" date="2021-02" db="EMBL/GenBank/DDBJ databases">
        <authorList>
            <person name="Nowell W R."/>
        </authorList>
    </citation>
    <scope>NUCLEOTIDE SEQUENCE</scope>
</reference>
<feature type="transmembrane region" description="Helical" evidence="5">
    <location>
        <begin position="133"/>
        <end position="155"/>
    </location>
</feature>
<keyword evidence="4 5" id="KW-0472">Membrane</keyword>
<dbReference type="EMBL" id="CAJNOG010000024">
    <property type="protein sequence ID" value="CAF0784057.1"/>
    <property type="molecule type" value="Genomic_DNA"/>
</dbReference>
<evidence type="ECO:0000256" key="1">
    <source>
        <dbReference type="ARBA" id="ARBA00004370"/>
    </source>
</evidence>
<evidence type="ECO:0000256" key="4">
    <source>
        <dbReference type="ARBA" id="ARBA00023136"/>
    </source>
</evidence>
<dbReference type="EMBL" id="CAJOAZ010000629">
    <property type="protein sequence ID" value="CAF3686990.1"/>
    <property type="molecule type" value="Genomic_DNA"/>
</dbReference>
<organism evidence="8 9">
    <name type="scientific">Adineta steineri</name>
    <dbReference type="NCBI Taxonomy" id="433720"/>
    <lineage>
        <taxon>Eukaryota</taxon>
        <taxon>Metazoa</taxon>
        <taxon>Spiralia</taxon>
        <taxon>Gnathifera</taxon>
        <taxon>Rotifera</taxon>
        <taxon>Eurotatoria</taxon>
        <taxon>Bdelloidea</taxon>
        <taxon>Adinetida</taxon>
        <taxon>Adinetidae</taxon>
        <taxon>Adineta</taxon>
    </lineage>
</organism>
<dbReference type="SUPFAM" id="SSF81321">
    <property type="entry name" value="Family A G protein-coupled receptor-like"/>
    <property type="match status" value="1"/>
</dbReference>
<keyword evidence="2 5" id="KW-0812">Transmembrane</keyword>
<dbReference type="GO" id="GO:0016020">
    <property type="term" value="C:membrane"/>
    <property type="evidence" value="ECO:0007669"/>
    <property type="project" value="UniProtKB-SubCell"/>
</dbReference>
<dbReference type="Proteomes" id="UP000663844">
    <property type="component" value="Unassembled WGS sequence"/>
</dbReference>
<feature type="transmembrane region" description="Helical" evidence="5">
    <location>
        <begin position="47"/>
        <end position="74"/>
    </location>
</feature>
<evidence type="ECO:0000256" key="3">
    <source>
        <dbReference type="ARBA" id="ARBA00022989"/>
    </source>
</evidence>
<evidence type="ECO:0000256" key="2">
    <source>
        <dbReference type="ARBA" id="ARBA00022692"/>
    </source>
</evidence>
<protein>
    <recommendedName>
        <fullName evidence="6">G-protein coupled receptors family 1 profile domain-containing protein</fullName>
    </recommendedName>
</protein>
<proteinExistence type="predicted"/>
<feature type="transmembrane region" description="Helical" evidence="5">
    <location>
        <begin position="214"/>
        <end position="235"/>
    </location>
</feature>
<evidence type="ECO:0000313" key="8">
    <source>
        <dbReference type="EMBL" id="CAF3686990.1"/>
    </source>
</evidence>
<keyword evidence="3 5" id="KW-1133">Transmembrane helix</keyword>
<feature type="transmembrane region" description="Helical" evidence="5">
    <location>
        <begin position="7"/>
        <end position="27"/>
    </location>
</feature>
<feature type="domain" description="G-protein coupled receptors family 1 profile" evidence="6">
    <location>
        <begin position="1"/>
        <end position="234"/>
    </location>
</feature>
<gene>
    <name evidence="7" type="ORF">JYZ213_LOCUS4346</name>
    <name evidence="8" type="ORF">OXD698_LOCUS11325</name>
</gene>
<feature type="transmembrane region" description="Helical" evidence="5">
    <location>
        <begin position="180"/>
        <end position="202"/>
    </location>
</feature>
<dbReference type="PROSITE" id="PS50262">
    <property type="entry name" value="G_PROTEIN_RECEP_F1_2"/>
    <property type="match status" value="1"/>
</dbReference>
<evidence type="ECO:0000313" key="9">
    <source>
        <dbReference type="Proteomes" id="UP000663844"/>
    </source>
</evidence>
<sequence>MILIINILFIIIAKTIIQFIHITIPTLKRDFGKIYEYQETFFCCFRAYILWLLIGCEYWAYTLFVFFRFTRVFYSTHLYLHRLSFYLYKLIPSQYILLFISTLPTLFLNNYHLLFPHEVYCDVKLKPWYNSTYISSIVFGIPYTIMCIFYIFIVWKMRQPTVHRQVIQHHRRDVAVLRRVLFNTVILATVTYPTTILMILYSTSDYYEQLTNRITWLSSSCASILFSSMLPLITAQFQLISKQNKVATTIT</sequence>
<dbReference type="Proteomes" id="UP000663845">
    <property type="component" value="Unassembled WGS sequence"/>
</dbReference>
<evidence type="ECO:0000256" key="5">
    <source>
        <dbReference type="SAM" id="Phobius"/>
    </source>
</evidence>
<evidence type="ECO:0000313" key="7">
    <source>
        <dbReference type="EMBL" id="CAF0784057.1"/>
    </source>
</evidence>
<comment type="subcellular location">
    <subcellularLocation>
        <location evidence="1">Membrane</location>
    </subcellularLocation>
</comment>
<feature type="transmembrane region" description="Helical" evidence="5">
    <location>
        <begin position="95"/>
        <end position="113"/>
    </location>
</feature>
<comment type="caution">
    <text evidence="8">The sequence shown here is derived from an EMBL/GenBank/DDBJ whole genome shotgun (WGS) entry which is preliminary data.</text>
</comment>